<sequence length="231" mass="24022">MEFSRSGRLRGSGRRWVAGGILTAAGAVVWAVLTRGESRQTAFICLGMAALAVLAGFRTLRKARLPFRLRIDEYGVTLHDTRLDWGQIEGVGLRYGPSDADSTPPAPELVVYPAAGVVLTGTPRRYVAGRTAYLLIDGAEVDQGLGALIDALKRYAGPRFEGAPRQYRPAAASGAPGPLVPGFGPVSDATGPFAPVDAGPAVAGRTFAPRRTVAPVRHGRAPVAAGLAGPG</sequence>
<keyword evidence="1" id="KW-0812">Transmembrane</keyword>
<evidence type="ECO:0000313" key="3">
    <source>
        <dbReference type="Proteomes" id="UP000199323"/>
    </source>
</evidence>
<dbReference type="AlphaFoldDB" id="A0A1I2IEI6"/>
<organism evidence="2 3">
    <name type="scientific">Actinacidiphila alni</name>
    <dbReference type="NCBI Taxonomy" id="380248"/>
    <lineage>
        <taxon>Bacteria</taxon>
        <taxon>Bacillati</taxon>
        <taxon>Actinomycetota</taxon>
        <taxon>Actinomycetes</taxon>
        <taxon>Kitasatosporales</taxon>
        <taxon>Streptomycetaceae</taxon>
        <taxon>Actinacidiphila</taxon>
    </lineage>
</organism>
<evidence type="ECO:0008006" key="4">
    <source>
        <dbReference type="Google" id="ProtNLM"/>
    </source>
</evidence>
<name>A0A1I2IEI6_9ACTN</name>
<feature type="transmembrane region" description="Helical" evidence="1">
    <location>
        <begin position="40"/>
        <end position="60"/>
    </location>
</feature>
<evidence type="ECO:0000256" key="1">
    <source>
        <dbReference type="SAM" id="Phobius"/>
    </source>
</evidence>
<protein>
    <recommendedName>
        <fullName evidence="4">PH domain-containing protein</fullName>
    </recommendedName>
</protein>
<accession>A0A1I2IEI6</accession>
<keyword evidence="3" id="KW-1185">Reference proteome</keyword>
<proteinExistence type="predicted"/>
<feature type="transmembrane region" description="Helical" evidence="1">
    <location>
        <begin position="16"/>
        <end position="34"/>
    </location>
</feature>
<gene>
    <name evidence="2" type="ORF">SAMN05216251_11380</name>
</gene>
<keyword evidence="1" id="KW-1133">Transmembrane helix</keyword>
<dbReference type="Proteomes" id="UP000199323">
    <property type="component" value="Unassembled WGS sequence"/>
</dbReference>
<keyword evidence="1" id="KW-0472">Membrane</keyword>
<reference evidence="2 3" key="1">
    <citation type="submission" date="2016-10" db="EMBL/GenBank/DDBJ databases">
        <authorList>
            <person name="de Groot N.N."/>
        </authorList>
    </citation>
    <scope>NUCLEOTIDE SEQUENCE [LARGE SCALE GENOMIC DNA]</scope>
    <source>
        <strain evidence="2 3">CGMCC 4.3510</strain>
    </source>
</reference>
<evidence type="ECO:0000313" key="2">
    <source>
        <dbReference type="EMBL" id="SFF40058.1"/>
    </source>
</evidence>
<dbReference type="EMBL" id="FONG01000013">
    <property type="protein sequence ID" value="SFF40058.1"/>
    <property type="molecule type" value="Genomic_DNA"/>
</dbReference>